<dbReference type="Proteomes" id="UP000680866">
    <property type="component" value="Chromosome"/>
</dbReference>
<keyword evidence="1" id="KW-0328">Glycosyltransferase</keyword>
<evidence type="ECO:0000256" key="1">
    <source>
        <dbReference type="ARBA" id="ARBA00022676"/>
    </source>
</evidence>
<evidence type="ECO:0000256" key="2">
    <source>
        <dbReference type="ARBA" id="ARBA00022679"/>
    </source>
</evidence>
<evidence type="ECO:0008006" key="7">
    <source>
        <dbReference type="Google" id="ProtNLM"/>
    </source>
</evidence>
<evidence type="ECO:0000313" key="5">
    <source>
        <dbReference type="EMBL" id="BCJ66362.1"/>
    </source>
</evidence>
<gene>
    <name evidence="5" type="ORF">Prubr_33830</name>
</gene>
<sequence length="428" mass="45366">MVHFTDTYLPRRDGVVTSVRTLADALADRGHPGLTVVPRHPDQPDEPALLRLPAIPCGIANLRLSPWLLRSAPAAGTLAAIAATEPDIVHVHTPGPLGLLGVLAARQLGLPLVQTYHTDLEAYADAYRVPVPALRGAVRLYARRLGVPRPPARPGAPTRPADRRRDALDRTNTLLLGDADAVVVPTRAVLDRISLPVPDDRIFLVPTGVAPRPTTAAAATAFRARHGLGPNHRVVLFVGRVNREKGVDLLVSAFTRIAAGNPDARLVLVGAVVEPRWLTAVLRALGNDIAARIILTGQQPPEEVAAAYRAADVFAFPSLTDTQALVLQEAALAALPAVLVDPGLHRHGPLAGAAVRTDPDPDSFAAGIRGLLDHPDTARRTGRQAAVNAGRHTPARYADAMCDVYAHASTRAGAVRAGRLSDRGRTRS</sequence>
<dbReference type="InterPro" id="IPR028098">
    <property type="entry name" value="Glyco_trans_4-like_N"/>
</dbReference>
<dbReference type="SUPFAM" id="SSF53756">
    <property type="entry name" value="UDP-Glycosyltransferase/glycogen phosphorylase"/>
    <property type="match status" value="1"/>
</dbReference>
<dbReference type="Pfam" id="PF13439">
    <property type="entry name" value="Glyco_transf_4"/>
    <property type="match status" value="1"/>
</dbReference>
<organism evidence="5 6">
    <name type="scientific">Polymorphospora rubra</name>
    <dbReference type="NCBI Taxonomy" id="338584"/>
    <lineage>
        <taxon>Bacteria</taxon>
        <taxon>Bacillati</taxon>
        <taxon>Actinomycetota</taxon>
        <taxon>Actinomycetes</taxon>
        <taxon>Micromonosporales</taxon>
        <taxon>Micromonosporaceae</taxon>
        <taxon>Polymorphospora</taxon>
    </lineage>
</organism>
<dbReference type="PANTHER" id="PTHR45947">
    <property type="entry name" value="SULFOQUINOVOSYL TRANSFERASE SQD2"/>
    <property type="match status" value="1"/>
</dbReference>
<evidence type="ECO:0000313" key="6">
    <source>
        <dbReference type="Proteomes" id="UP000680866"/>
    </source>
</evidence>
<feature type="domain" description="Glycosyltransferase subfamily 4-like N-terminal" evidence="4">
    <location>
        <begin position="13"/>
        <end position="210"/>
    </location>
</feature>
<dbReference type="KEGG" id="pry:Prubr_33830"/>
<protein>
    <recommendedName>
        <fullName evidence="7">Glycosyltransferase</fullName>
    </recommendedName>
</protein>
<dbReference type="InterPro" id="IPR001296">
    <property type="entry name" value="Glyco_trans_1"/>
</dbReference>
<accession>A0A810MZ21</accession>
<dbReference type="Pfam" id="PF00534">
    <property type="entry name" value="Glycos_transf_1"/>
    <property type="match status" value="1"/>
</dbReference>
<dbReference type="EMBL" id="AP023359">
    <property type="protein sequence ID" value="BCJ66362.1"/>
    <property type="molecule type" value="Genomic_DNA"/>
</dbReference>
<dbReference type="AlphaFoldDB" id="A0A810MZ21"/>
<proteinExistence type="predicted"/>
<reference evidence="5" key="1">
    <citation type="submission" date="2020-08" db="EMBL/GenBank/DDBJ databases">
        <title>Whole genome shotgun sequence of Polymorphospora rubra NBRC 101157.</title>
        <authorList>
            <person name="Komaki H."/>
            <person name="Tamura T."/>
        </authorList>
    </citation>
    <scope>NUCLEOTIDE SEQUENCE</scope>
    <source>
        <strain evidence="5">NBRC 101157</strain>
    </source>
</reference>
<keyword evidence="2" id="KW-0808">Transferase</keyword>
<evidence type="ECO:0000259" key="3">
    <source>
        <dbReference type="Pfam" id="PF00534"/>
    </source>
</evidence>
<feature type="domain" description="Glycosyl transferase family 1" evidence="3">
    <location>
        <begin position="222"/>
        <end position="385"/>
    </location>
</feature>
<name>A0A810MZ21_9ACTN</name>
<dbReference type="Gene3D" id="3.40.50.2000">
    <property type="entry name" value="Glycogen Phosphorylase B"/>
    <property type="match status" value="2"/>
</dbReference>
<keyword evidence="6" id="KW-1185">Reference proteome</keyword>
<evidence type="ECO:0000259" key="4">
    <source>
        <dbReference type="Pfam" id="PF13439"/>
    </source>
</evidence>
<dbReference type="GO" id="GO:1901137">
    <property type="term" value="P:carbohydrate derivative biosynthetic process"/>
    <property type="evidence" value="ECO:0007669"/>
    <property type="project" value="UniProtKB-ARBA"/>
</dbReference>
<dbReference type="PANTHER" id="PTHR45947:SF3">
    <property type="entry name" value="SULFOQUINOVOSYL TRANSFERASE SQD2"/>
    <property type="match status" value="1"/>
</dbReference>
<dbReference type="GO" id="GO:0016757">
    <property type="term" value="F:glycosyltransferase activity"/>
    <property type="evidence" value="ECO:0007669"/>
    <property type="project" value="UniProtKB-KW"/>
</dbReference>
<dbReference type="InterPro" id="IPR050194">
    <property type="entry name" value="Glycosyltransferase_grp1"/>
</dbReference>